<protein>
    <recommendedName>
        <fullName evidence="1">Apple domain-containing protein</fullName>
    </recommendedName>
</protein>
<keyword evidence="3" id="KW-1185">Reference proteome</keyword>
<feature type="domain" description="Apple" evidence="1">
    <location>
        <begin position="13"/>
        <end position="87"/>
    </location>
</feature>
<evidence type="ECO:0000313" key="2">
    <source>
        <dbReference type="EMBL" id="GMS81843.1"/>
    </source>
</evidence>
<gene>
    <name evidence="2" type="ORF">PENTCL1PPCAC_4018</name>
</gene>
<dbReference type="EMBL" id="BTSX01000001">
    <property type="protein sequence ID" value="GMS81843.1"/>
    <property type="molecule type" value="Genomic_DNA"/>
</dbReference>
<proteinExistence type="predicted"/>
<evidence type="ECO:0000313" key="3">
    <source>
        <dbReference type="Proteomes" id="UP001432027"/>
    </source>
</evidence>
<dbReference type="InterPro" id="IPR003609">
    <property type="entry name" value="Pan_app"/>
</dbReference>
<reference evidence="2" key="1">
    <citation type="submission" date="2023-10" db="EMBL/GenBank/DDBJ databases">
        <title>Genome assembly of Pristionchus species.</title>
        <authorList>
            <person name="Yoshida K."/>
            <person name="Sommer R.J."/>
        </authorList>
    </citation>
    <scope>NUCLEOTIDE SEQUENCE</scope>
    <source>
        <strain evidence="2">RS0144</strain>
    </source>
</reference>
<dbReference type="AlphaFoldDB" id="A0AAV5SFL7"/>
<evidence type="ECO:0000259" key="1">
    <source>
        <dbReference type="PROSITE" id="PS50948"/>
    </source>
</evidence>
<sequence>LFLLLHSFPSLMCSCFVESPWENIRPVLRMTYPCPAIDACESTCLGAPECSAYAFVNSKCALLGADSGKSQTCNTANPTLWLRTAACDESTTTTSSISTTTQPFK</sequence>
<feature type="non-terminal residue" evidence="2">
    <location>
        <position position="1"/>
    </location>
</feature>
<dbReference type="Proteomes" id="UP001432027">
    <property type="component" value="Unassembled WGS sequence"/>
</dbReference>
<accession>A0AAV5SFL7</accession>
<feature type="non-terminal residue" evidence="2">
    <location>
        <position position="105"/>
    </location>
</feature>
<dbReference type="PROSITE" id="PS50948">
    <property type="entry name" value="PAN"/>
    <property type="match status" value="1"/>
</dbReference>
<name>A0AAV5SFL7_9BILA</name>
<organism evidence="2 3">
    <name type="scientific">Pristionchus entomophagus</name>
    <dbReference type="NCBI Taxonomy" id="358040"/>
    <lineage>
        <taxon>Eukaryota</taxon>
        <taxon>Metazoa</taxon>
        <taxon>Ecdysozoa</taxon>
        <taxon>Nematoda</taxon>
        <taxon>Chromadorea</taxon>
        <taxon>Rhabditida</taxon>
        <taxon>Rhabditina</taxon>
        <taxon>Diplogasteromorpha</taxon>
        <taxon>Diplogasteroidea</taxon>
        <taxon>Neodiplogasteridae</taxon>
        <taxon>Pristionchus</taxon>
    </lineage>
</organism>
<comment type="caution">
    <text evidence="2">The sequence shown here is derived from an EMBL/GenBank/DDBJ whole genome shotgun (WGS) entry which is preliminary data.</text>
</comment>